<reference evidence="2 3" key="1">
    <citation type="journal article" date="2021" name="bioRxiv">
        <title>Chromosome-scale and haplotype-resolved genome assembly of a tetraploid potato cultivar.</title>
        <authorList>
            <person name="Sun H."/>
            <person name="Jiao W.-B."/>
            <person name="Krause K."/>
            <person name="Campoy J.A."/>
            <person name="Goel M."/>
            <person name="Folz-Donahue K."/>
            <person name="Kukat C."/>
            <person name="Huettel B."/>
            <person name="Schneeberger K."/>
        </authorList>
    </citation>
    <scope>NUCLEOTIDE SEQUENCE [LARGE SCALE GENOMIC DNA]</scope>
    <source>
        <strain evidence="2">SolTubOtavaFocal</strain>
        <tissue evidence="2">Leaves</tissue>
    </source>
</reference>
<organism evidence="2 3">
    <name type="scientific">Solanum tuberosum</name>
    <name type="common">Potato</name>
    <dbReference type="NCBI Taxonomy" id="4113"/>
    <lineage>
        <taxon>Eukaryota</taxon>
        <taxon>Viridiplantae</taxon>
        <taxon>Streptophyta</taxon>
        <taxon>Embryophyta</taxon>
        <taxon>Tracheophyta</taxon>
        <taxon>Spermatophyta</taxon>
        <taxon>Magnoliopsida</taxon>
        <taxon>eudicotyledons</taxon>
        <taxon>Gunneridae</taxon>
        <taxon>Pentapetalae</taxon>
        <taxon>asterids</taxon>
        <taxon>lamiids</taxon>
        <taxon>Solanales</taxon>
        <taxon>Solanaceae</taxon>
        <taxon>Solanoideae</taxon>
        <taxon>Solaneae</taxon>
        <taxon>Solanum</taxon>
    </lineage>
</organism>
<evidence type="ECO:0000256" key="1">
    <source>
        <dbReference type="SAM" id="Phobius"/>
    </source>
</evidence>
<feature type="transmembrane region" description="Helical" evidence="1">
    <location>
        <begin position="12"/>
        <end position="31"/>
    </location>
</feature>
<keyword evidence="1" id="KW-0472">Membrane</keyword>
<keyword evidence="1" id="KW-0812">Transmembrane</keyword>
<gene>
    <name evidence="2" type="ORF">KY290_000292</name>
</gene>
<keyword evidence="1" id="KW-1133">Transmembrane helix</keyword>
<accession>A0ABQ7WIX0</accession>
<proteinExistence type="predicted"/>
<dbReference type="Proteomes" id="UP000826656">
    <property type="component" value="Unassembled WGS sequence"/>
</dbReference>
<keyword evidence="3" id="KW-1185">Reference proteome</keyword>
<comment type="caution">
    <text evidence="2">The sequence shown here is derived from an EMBL/GenBank/DDBJ whole genome shotgun (WGS) entry which is preliminary data.</text>
</comment>
<sequence>MGICEKKTPVANTSLIFLAVLTLAICLFPVYPHWAKLLILYTCAGLLLLILSLLFKLYHAL</sequence>
<protein>
    <submittedName>
        <fullName evidence="2">Uncharacterized protein</fullName>
    </submittedName>
</protein>
<feature type="transmembrane region" description="Helical" evidence="1">
    <location>
        <begin position="37"/>
        <end position="58"/>
    </location>
</feature>
<name>A0ABQ7WIX0_SOLTU</name>
<evidence type="ECO:0000313" key="3">
    <source>
        <dbReference type="Proteomes" id="UP000826656"/>
    </source>
</evidence>
<dbReference type="EMBL" id="JAIVGD010000001">
    <property type="protein sequence ID" value="KAH0780694.1"/>
    <property type="molecule type" value="Genomic_DNA"/>
</dbReference>
<evidence type="ECO:0000313" key="2">
    <source>
        <dbReference type="EMBL" id="KAH0780694.1"/>
    </source>
</evidence>